<gene>
    <name evidence="1" type="ORF">SAMN02787113_04563</name>
</gene>
<evidence type="ECO:0000313" key="2">
    <source>
        <dbReference type="Proteomes" id="UP000199410"/>
    </source>
</evidence>
<accession>A0A1H9RZQ9</accession>
<evidence type="ECO:0000313" key="1">
    <source>
        <dbReference type="EMBL" id="SER77593.1"/>
    </source>
</evidence>
<protein>
    <submittedName>
        <fullName evidence="1">Uncharacterized protein</fullName>
    </submittedName>
</protein>
<sequence>MPGAPLVTLGTKNNKDGFSVLFSETVHMQLAGWSGLMVQEEFRPDETVPYNNFDFKVDIHSTTGEISLLFGVQQVNSTISIYKAIYNEVSETWSLVEITAP</sequence>
<comment type="caution">
    <text evidence="1">The sequence shown here is derived from an EMBL/GenBank/DDBJ whole genome shotgun (WGS) entry which is preliminary data.</text>
</comment>
<dbReference type="EMBL" id="FOEL01000025">
    <property type="protein sequence ID" value="SER77593.1"/>
    <property type="molecule type" value="Genomic_DNA"/>
</dbReference>
<reference evidence="1 2" key="1">
    <citation type="submission" date="2016-10" db="EMBL/GenBank/DDBJ databases">
        <authorList>
            <person name="Varghese N."/>
            <person name="Submissions S."/>
        </authorList>
    </citation>
    <scope>NUCLEOTIDE SEQUENCE [LARGE SCALE GENOMIC DNA]</scope>
    <source>
        <strain evidence="1 2">TC-13</strain>
    </source>
</reference>
<dbReference type="AlphaFoldDB" id="A0A1H9RZQ9"/>
<organism evidence="1 2">
    <name type="scientific">Lysinibacillus fusiformis</name>
    <dbReference type="NCBI Taxonomy" id="28031"/>
    <lineage>
        <taxon>Bacteria</taxon>
        <taxon>Bacillati</taxon>
        <taxon>Bacillota</taxon>
        <taxon>Bacilli</taxon>
        <taxon>Bacillales</taxon>
        <taxon>Bacillaceae</taxon>
        <taxon>Lysinibacillus</taxon>
    </lineage>
</organism>
<dbReference type="RefSeq" id="WP_089987254.1">
    <property type="nucleotide sequence ID" value="NZ_FMVP01000024.1"/>
</dbReference>
<dbReference type="Proteomes" id="UP000199410">
    <property type="component" value="Unassembled WGS sequence"/>
</dbReference>
<name>A0A1H9RZQ9_9BACI</name>
<proteinExistence type="predicted"/>